<keyword evidence="7" id="KW-1185">Reference proteome</keyword>
<reference evidence="6" key="1">
    <citation type="submission" date="2023-10" db="EMBL/GenBank/DDBJ databases">
        <title>Genome assembly of Pristionchus species.</title>
        <authorList>
            <person name="Yoshida K."/>
            <person name="Sommer R.J."/>
        </authorList>
    </citation>
    <scope>NUCLEOTIDE SEQUENCE</scope>
    <source>
        <strain evidence="6">RS0144</strain>
    </source>
</reference>
<evidence type="ECO:0008006" key="8">
    <source>
        <dbReference type="Google" id="ProtNLM"/>
    </source>
</evidence>
<dbReference type="PANTHER" id="PTHR43788:SF16">
    <property type="entry name" value="HELICASE WITH ZINC FINGER 2"/>
    <property type="match status" value="1"/>
</dbReference>
<feature type="compositionally biased region" description="Basic and acidic residues" evidence="5">
    <location>
        <begin position="1"/>
        <end position="34"/>
    </location>
</feature>
<evidence type="ECO:0000256" key="4">
    <source>
        <dbReference type="ARBA" id="ARBA00022840"/>
    </source>
</evidence>
<dbReference type="Gene3D" id="3.40.50.300">
    <property type="entry name" value="P-loop containing nucleotide triphosphate hydrolases"/>
    <property type="match status" value="1"/>
</dbReference>
<evidence type="ECO:0000256" key="5">
    <source>
        <dbReference type="SAM" id="MobiDB-lite"/>
    </source>
</evidence>
<keyword evidence="2" id="KW-0378">Hydrolase</keyword>
<dbReference type="SUPFAM" id="SSF52540">
    <property type="entry name" value="P-loop containing nucleoside triphosphate hydrolases"/>
    <property type="match status" value="1"/>
</dbReference>
<dbReference type="InterPro" id="IPR050534">
    <property type="entry name" value="Coronavir_polyprotein_1ab"/>
</dbReference>
<feature type="region of interest" description="Disordered" evidence="5">
    <location>
        <begin position="1"/>
        <end position="39"/>
    </location>
</feature>
<protein>
    <recommendedName>
        <fullName evidence="8">DNA2/NAM7 helicase helicase domain-containing protein</fullName>
    </recommendedName>
</protein>
<evidence type="ECO:0000256" key="2">
    <source>
        <dbReference type="ARBA" id="ARBA00022801"/>
    </source>
</evidence>
<name>A0AAV5T052_9BILA</name>
<comment type="caution">
    <text evidence="6">The sequence shown here is derived from an EMBL/GenBank/DDBJ whole genome shotgun (WGS) entry which is preliminary data.</text>
</comment>
<evidence type="ECO:0000256" key="3">
    <source>
        <dbReference type="ARBA" id="ARBA00022806"/>
    </source>
</evidence>
<sequence length="561" mass="63476">VEKLSASERQERMKKSTVEKTDRNERQDKKENPESSKSQIASIFMEKKTDDFNNGFTIVPLNTNHSNLRSVAVSAKHPYSYLFKERNPPPDQWSIPSNCDCPPGVYEFDYQLKGPREDPSGLMQQETIRLCDVQAFRNDTAEKANAKHNQITELSAGLSHPSTSSSSNRPVIYRYVDVIKNSIALLEAIHFELFMPDRRDLRFLGVQLTSVPPGVSEGDCFRVSAVDLLSDPSFAIRLADMQYPVLWEVKRMEKIPEVAVDDAEDDYFGFDDWIRVMKTQSELAYIVGRKLNTGSNEVEAINVVFPDRDIIVRERIFPSNARQPHSLVQMVTRETSSSHLYPVEPLLKEGRQKIVEESGEYHGVRTSSQRVGRAVNEVQPLSATEAARIEDRLGDFTTYGQDGDLELMDELFRLGSKYRECASRDYFDTTDMEDMKVDESIILKTLTSEKYLSPLTACRKLLDCIYSRLGGAAEPLQPELPLPQIQYDGREIQLNATQSCAFRAYADANGPRVFAIRSPPGSGKTTVAAMMAAAVVRRRKKKKKKSNWMQLLMSVQNVAVD</sequence>
<dbReference type="GO" id="GO:0005524">
    <property type="term" value="F:ATP binding"/>
    <property type="evidence" value="ECO:0007669"/>
    <property type="project" value="UniProtKB-KW"/>
</dbReference>
<dbReference type="GO" id="GO:0043139">
    <property type="term" value="F:5'-3' DNA helicase activity"/>
    <property type="evidence" value="ECO:0007669"/>
    <property type="project" value="TreeGrafter"/>
</dbReference>
<evidence type="ECO:0000256" key="1">
    <source>
        <dbReference type="ARBA" id="ARBA00022741"/>
    </source>
</evidence>
<gene>
    <name evidence="6" type="ORF">PENTCL1PPCAC_8089</name>
</gene>
<feature type="non-terminal residue" evidence="6">
    <location>
        <position position="1"/>
    </location>
</feature>
<evidence type="ECO:0000313" key="7">
    <source>
        <dbReference type="Proteomes" id="UP001432027"/>
    </source>
</evidence>
<dbReference type="EMBL" id="BTSX01000002">
    <property type="protein sequence ID" value="GMS85914.1"/>
    <property type="molecule type" value="Genomic_DNA"/>
</dbReference>
<keyword evidence="4" id="KW-0067">ATP-binding</keyword>
<dbReference type="AlphaFoldDB" id="A0AAV5T052"/>
<accession>A0AAV5T052</accession>
<dbReference type="InterPro" id="IPR027417">
    <property type="entry name" value="P-loop_NTPase"/>
</dbReference>
<keyword evidence="1" id="KW-0547">Nucleotide-binding</keyword>
<dbReference type="Proteomes" id="UP001432027">
    <property type="component" value="Unassembled WGS sequence"/>
</dbReference>
<proteinExistence type="predicted"/>
<feature type="non-terminal residue" evidence="6">
    <location>
        <position position="561"/>
    </location>
</feature>
<keyword evidence="3" id="KW-0347">Helicase</keyword>
<dbReference type="GO" id="GO:0016787">
    <property type="term" value="F:hydrolase activity"/>
    <property type="evidence" value="ECO:0007669"/>
    <property type="project" value="UniProtKB-KW"/>
</dbReference>
<dbReference type="PANTHER" id="PTHR43788">
    <property type="entry name" value="DNA2/NAM7 HELICASE FAMILY MEMBER"/>
    <property type="match status" value="1"/>
</dbReference>
<evidence type="ECO:0000313" key="6">
    <source>
        <dbReference type="EMBL" id="GMS85914.1"/>
    </source>
</evidence>
<organism evidence="6 7">
    <name type="scientific">Pristionchus entomophagus</name>
    <dbReference type="NCBI Taxonomy" id="358040"/>
    <lineage>
        <taxon>Eukaryota</taxon>
        <taxon>Metazoa</taxon>
        <taxon>Ecdysozoa</taxon>
        <taxon>Nematoda</taxon>
        <taxon>Chromadorea</taxon>
        <taxon>Rhabditida</taxon>
        <taxon>Rhabditina</taxon>
        <taxon>Diplogasteromorpha</taxon>
        <taxon>Diplogasteroidea</taxon>
        <taxon>Neodiplogasteridae</taxon>
        <taxon>Pristionchus</taxon>
    </lineage>
</organism>